<dbReference type="InterPro" id="IPR016135">
    <property type="entry name" value="UBQ-conjugating_enzyme/RWD"/>
</dbReference>
<feature type="domain" description="RWD" evidence="2">
    <location>
        <begin position="15"/>
        <end position="113"/>
    </location>
</feature>
<sequence length="214" mass="23482">MADSTDAADAAARDEELCALEAIFGESVNASREDSFVEVCIPHPQGGNQEVVLRVSLPSDYPSSSCPVAVLYGSHLSDDVLAWAVKQLEKLFTPGDVVLYIWVEWLREQEILWAVPSAPSQQWLNSRQQQQQLEEEGAEGEGATHGSSRRAATVKVGGLRARVTHNRLWTAGEEFSKLPAARGRCLGAEIKGRKEVRQGPQGDCRNFGNRLTPR</sequence>
<dbReference type="OrthoDB" id="69641at2759"/>
<name>A0A8J4BXK5_9CHLO</name>
<dbReference type="CDD" id="cd23821">
    <property type="entry name" value="RWD_IMPACT"/>
    <property type="match status" value="1"/>
</dbReference>
<dbReference type="SMART" id="SM00591">
    <property type="entry name" value="RWD"/>
    <property type="match status" value="1"/>
</dbReference>
<dbReference type="EMBL" id="BNCP01000002">
    <property type="protein sequence ID" value="GIL71208.1"/>
    <property type="molecule type" value="Genomic_DNA"/>
</dbReference>
<accession>A0A8J4BXK5</accession>
<dbReference type="PROSITE" id="PS50908">
    <property type="entry name" value="RWD"/>
    <property type="match status" value="1"/>
</dbReference>
<dbReference type="SUPFAM" id="SSF54495">
    <property type="entry name" value="UBC-like"/>
    <property type="match status" value="1"/>
</dbReference>
<evidence type="ECO:0000313" key="4">
    <source>
        <dbReference type="Proteomes" id="UP000747110"/>
    </source>
</evidence>
<protein>
    <recommendedName>
        <fullName evidence="2">RWD domain-containing protein</fullName>
    </recommendedName>
</protein>
<dbReference type="Gene3D" id="3.10.110.10">
    <property type="entry name" value="Ubiquitin Conjugating Enzyme"/>
    <property type="match status" value="1"/>
</dbReference>
<dbReference type="AlphaFoldDB" id="A0A8J4BXK5"/>
<comment type="caution">
    <text evidence="3">The sequence shown here is derived from an EMBL/GenBank/DDBJ whole genome shotgun (WGS) entry which is preliminary data.</text>
</comment>
<proteinExistence type="predicted"/>
<dbReference type="Proteomes" id="UP000747110">
    <property type="component" value="Unassembled WGS sequence"/>
</dbReference>
<evidence type="ECO:0000313" key="3">
    <source>
        <dbReference type="EMBL" id="GIL71208.1"/>
    </source>
</evidence>
<feature type="region of interest" description="Disordered" evidence="1">
    <location>
        <begin position="125"/>
        <end position="152"/>
    </location>
</feature>
<dbReference type="Pfam" id="PF05773">
    <property type="entry name" value="RWD"/>
    <property type="match status" value="1"/>
</dbReference>
<evidence type="ECO:0000256" key="1">
    <source>
        <dbReference type="SAM" id="MobiDB-lite"/>
    </source>
</evidence>
<reference evidence="3" key="1">
    <citation type="journal article" date="2021" name="Proc. Natl. Acad. Sci. U.S.A.">
        <title>Three genomes in the algal genus Volvox reveal the fate of a haploid sex-determining region after a transition to homothallism.</title>
        <authorList>
            <person name="Yamamoto K."/>
            <person name="Hamaji T."/>
            <person name="Kawai-Toyooka H."/>
            <person name="Matsuzaki R."/>
            <person name="Takahashi F."/>
            <person name="Nishimura Y."/>
            <person name="Kawachi M."/>
            <person name="Noguchi H."/>
            <person name="Minakuchi Y."/>
            <person name="Umen J.G."/>
            <person name="Toyoda A."/>
            <person name="Nozaki H."/>
        </authorList>
    </citation>
    <scope>NUCLEOTIDE SEQUENCE</scope>
    <source>
        <strain evidence="3">NIES-3786</strain>
    </source>
</reference>
<evidence type="ECO:0000259" key="2">
    <source>
        <dbReference type="PROSITE" id="PS50908"/>
    </source>
</evidence>
<organism evidence="3 4">
    <name type="scientific">Volvox reticuliferus</name>
    <dbReference type="NCBI Taxonomy" id="1737510"/>
    <lineage>
        <taxon>Eukaryota</taxon>
        <taxon>Viridiplantae</taxon>
        <taxon>Chlorophyta</taxon>
        <taxon>core chlorophytes</taxon>
        <taxon>Chlorophyceae</taxon>
        <taxon>CS clade</taxon>
        <taxon>Chlamydomonadales</taxon>
        <taxon>Volvocaceae</taxon>
        <taxon>Volvox</taxon>
    </lineage>
</organism>
<dbReference type="InterPro" id="IPR006575">
    <property type="entry name" value="RWD_dom"/>
</dbReference>
<gene>
    <name evidence="3" type="ORF">Vretifemale_1804</name>
</gene>
<feature type="region of interest" description="Disordered" evidence="1">
    <location>
        <begin position="195"/>
        <end position="214"/>
    </location>
</feature>
<keyword evidence="4" id="KW-1185">Reference proteome</keyword>